<feature type="domain" description="Lipoprotein LpqB C-terminal" evidence="4">
    <location>
        <begin position="341"/>
        <end position="497"/>
    </location>
</feature>
<feature type="domain" description="GerMN" evidence="3">
    <location>
        <begin position="177"/>
        <end position="291"/>
    </location>
</feature>
<dbReference type="Proteomes" id="UP001595823">
    <property type="component" value="Unassembled WGS sequence"/>
</dbReference>
<dbReference type="PROSITE" id="PS51257">
    <property type="entry name" value="PROKAR_LIPOPROTEIN"/>
    <property type="match status" value="1"/>
</dbReference>
<dbReference type="InterPro" id="IPR018910">
    <property type="entry name" value="LpqB_C"/>
</dbReference>
<feature type="chain" id="PRO_5046831379" evidence="2">
    <location>
        <begin position="24"/>
        <end position="584"/>
    </location>
</feature>
<dbReference type="Pfam" id="PF10647">
    <property type="entry name" value="Gmad1"/>
    <property type="match status" value="1"/>
</dbReference>
<dbReference type="InterPro" id="IPR019606">
    <property type="entry name" value="GerMN"/>
</dbReference>
<dbReference type="InterPro" id="IPR059026">
    <property type="entry name" value="LpqB_N"/>
</dbReference>
<protein>
    <submittedName>
        <fullName evidence="6">LpqB family beta-propeller domain-containing protein</fullName>
    </submittedName>
</protein>
<dbReference type="Pfam" id="PF25976">
    <property type="entry name" value="LpqB_N"/>
    <property type="match status" value="1"/>
</dbReference>
<feature type="domain" description="Lipoprotein LpqB N-terminal" evidence="5">
    <location>
        <begin position="50"/>
        <end position="169"/>
    </location>
</feature>
<feature type="region of interest" description="Disordered" evidence="1">
    <location>
        <begin position="25"/>
        <end position="51"/>
    </location>
</feature>
<gene>
    <name evidence="6" type="ORF">ACFPET_12005</name>
</gene>
<keyword evidence="7" id="KW-1185">Reference proteome</keyword>
<feature type="signal peptide" evidence="2">
    <location>
        <begin position="1"/>
        <end position="23"/>
    </location>
</feature>
<dbReference type="RefSeq" id="WP_380621269.1">
    <property type="nucleotide sequence ID" value="NZ_JBHSDK010000015.1"/>
</dbReference>
<keyword evidence="2" id="KW-0732">Signal</keyword>
<evidence type="ECO:0000259" key="5">
    <source>
        <dbReference type="Pfam" id="PF25976"/>
    </source>
</evidence>
<organism evidence="6 7">
    <name type="scientific">Salininema proteolyticum</name>
    <dbReference type="NCBI Taxonomy" id="1607685"/>
    <lineage>
        <taxon>Bacteria</taxon>
        <taxon>Bacillati</taxon>
        <taxon>Actinomycetota</taxon>
        <taxon>Actinomycetes</taxon>
        <taxon>Glycomycetales</taxon>
        <taxon>Glycomycetaceae</taxon>
        <taxon>Salininema</taxon>
    </lineage>
</organism>
<name>A0ABV8TZT4_9ACTN</name>
<sequence>MRRNRAAVLLSAALLTGCGVPSSGGVEVWDQDPVQSDQEGPAEQQYVPTDDSESTVKNFLHAAAGSDVDRQNRLDAFTEEPENYSNPADGIGIIDVAATGYDGRFDDTSHATVEVTGRRTGTYLPDGRVRTNPDPAEYNFTFELEREDYGDTWTIVDVPTDLVMLRDAFHELYESSPVYFEATGGGSTNLLVPDLRWIYKNPRGGKESLEKRFSWVLQGPSDLVSQTARNAIPSGVSADMTVEDDVVAVDLTRTDSTTEIDPGKISAIAAQLVWSLGLNSAAQPLELSFDGGDTRAAGTIDNWRSWNAVPSPSGSDEAAFYIQDGTVYQYDNNNTHNSTPSPVYPWVGFHAEGLTAVAVEDQRLAAVIGDGLYTSSWSDPANDLVPVLKGKEFSHPQWLDSKHLLCIVDGRLSLVNVVDGTDSELSQSPVTDVAVSAEKRRVAYVSNGKVFLAPIIFSGDSVSLGSPTRIAYDIGDVTSVAWASESNLWIAGAKRDLSPSIHRQTIDGAEGEQKQDAIALEFTDLAARQADPTDPQARFGEPLVGVANGRLMRSYTSTLVDLEGTEGAQSPFVVLQGAENTAPK</sequence>
<dbReference type="SUPFAM" id="SSF82171">
    <property type="entry name" value="DPP6 N-terminal domain-like"/>
    <property type="match status" value="1"/>
</dbReference>
<comment type="caution">
    <text evidence="6">The sequence shown here is derived from an EMBL/GenBank/DDBJ whole genome shotgun (WGS) entry which is preliminary data.</text>
</comment>
<evidence type="ECO:0000256" key="2">
    <source>
        <dbReference type="SAM" id="SignalP"/>
    </source>
</evidence>
<evidence type="ECO:0000256" key="1">
    <source>
        <dbReference type="SAM" id="MobiDB-lite"/>
    </source>
</evidence>
<evidence type="ECO:0000259" key="4">
    <source>
        <dbReference type="Pfam" id="PF10647"/>
    </source>
</evidence>
<proteinExistence type="predicted"/>
<dbReference type="EMBL" id="JBHSDK010000015">
    <property type="protein sequence ID" value="MFC4335927.1"/>
    <property type="molecule type" value="Genomic_DNA"/>
</dbReference>
<dbReference type="Pfam" id="PF10646">
    <property type="entry name" value="Germane"/>
    <property type="match status" value="1"/>
</dbReference>
<evidence type="ECO:0000259" key="3">
    <source>
        <dbReference type="Pfam" id="PF10646"/>
    </source>
</evidence>
<evidence type="ECO:0000313" key="7">
    <source>
        <dbReference type="Proteomes" id="UP001595823"/>
    </source>
</evidence>
<evidence type="ECO:0000313" key="6">
    <source>
        <dbReference type="EMBL" id="MFC4335927.1"/>
    </source>
</evidence>
<reference evidence="7" key="1">
    <citation type="journal article" date="2019" name="Int. J. Syst. Evol. Microbiol.">
        <title>The Global Catalogue of Microorganisms (GCM) 10K type strain sequencing project: providing services to taxonomists for standard genome sequencing and annotation.</title>
        <authorList>
            <consortium name="The Broad Institute Genomics Platform"/>
            <consortium name="The Broad Institute Genome Sequencing Center for Infectious Disease"/>
            <person name="Wu L."/>
            <person name="Ma J."/>
        </authorList>
    </citation>
    <scope>NUCLEOTIDE SEQUENCE [LARGE SCALE GENOMIC DNA]</scope>
    <source>
        <strain evidence="7">IBRC-M 10908</strain>
    </source>
</reference>
<accession>A0ABV8TZT4</accession>